<evidence type="ECO:0000256" key="3">
    <source>
        <dbReference type="ARBA" id="ARBA00022475"/>
    </source>
</evidence>
<gene>
    <name evidence="11" type="ORF">BC008_09765</name>
</gene>
<evidence type="ECO:0000256" key="2">
    <source>
        <dbReference type="ARBA" id="ARBA00022448"/>
    </source>
</evidence>
<feature type="transmembrane region" description="Helical" evidence="9">
    <location>
        <begin position="116"/>
        <end position="136"/>
    </location>
</feature>
<feature type="domain" description="MotA/TolQ/ExbB proton channel" evidence="10">
    <location>
        <begin position="73"/>
        <end position="189"/>
    </location>
</feature>
<evidence type="ECO:0000259" key="10">
    <source>
        <dbReference type="Pfam" id="PF01618"/>
    </source>
</evidence>
<dbReference type="Pfam" id="PF01618">
    <property type="entry name" value="MotA_ExbB"/>
    <property type="match status" value="1"/>
</dbReference>
<evidence type="ECO:0000256" key="4">
    <source>
        <dbReference type="ARBA" id="ARBA00022692"/>
    </source>
</evidence>
<dbReference type="GO" id="GO:0017038">
    <property type="term" value="P:protein import"/>
    <property type="evidence" value="ECO:0007669"/>
    <property type="project" value="TreeGrafter"/>
</dbReference>
<evidence type="ECO:0000313" key="11">
    <source>
        <dbReference type="EMBL" id="KST62445.1"/>
    </source>
</evidence>
<keyword evidence="7 9" id="KW-0472">Membrane</keyword>
<keyword evidence="5 8" id="KW-0653">Protein transport</keyword>
<dbReference type="AlphaFoldDB" id="A0A0V7ZD97"/>
<dbReference type="PANTHER" id="PTHR30625:SF15">
    <property type="entry name" value="BIOPOLYMER TRANSPORT PROTEIN EXBB"/>
    <property type="match status" value="1"/>
</dbReference>
<name>A0A0V7ZD97_9CYAN</name>
<comment type="subcellular location">
    <subcellularLocation>
        <location evidence="1">Cell membrane</location>
        <topology evidence="1">Multi-pass membrane protein</topology>
    </subcellularLocation>
    <subcellularLocation>
        <location evidence="8">Membrane</location>
        <topology evidence="8">Multi-pass membrane protein</topology>
    </subcellularLocation>
</comment>
<evidence type="ECO:0000256" key="8">
    <source>
        <dbReference type="RuleBase" id="RU004057"/>
    </source>
</evidence>
<dbReference type="EMBL" id="LMTZ01000156">
    <property type="protein sequence ID" value="KST62445.1"/>
    <property type="molecule type" value="Genomic_DNA"/>
</dbReference>
<evidence type="ECO:0000256" key="9">
    <source>
        <dbReference type="SAM" id="Phobius"/>
    </source>
</evidence>
<keyword evidence="6 9" id="KW-1133">Transmembrane helix</keyword>
<evidence type="ECO:0000256" key="5">
    <source>
        <dbReference type="ARBA" id="ARBA00022927"/>
    </source>
</evidence>
<evidence type="ECO:0000256" key="7">
    <source>
        <dbReference type="ARBA" id="ARBA00023136"/>
    </source>
</evidence>
<comment type="similarity">
    <text evidence="8">Belongs to the exbB/tolQ family.</text>
</comment>
<keyword evidence="4 9" id="KW-0812">Transmembrane</keyword>
<feature type="transmembrane region" description="Helical" evidence="9">
    <location>
        <begin position="156"/>
        <end position="177"/>
    </location>
</feature>
<keyword evidence="12" id="KW-1185">Reference proteome</keyword>
<comment type="caution">
    <text evidence="11">The sequence shown here is derived from an EMBL/GenBank/DDBJ whole genome shotgun (WGS) entry which is preliminary data.</text>
</comment>
<sequence>MTTFFHTFREGGLMMWPLLGLSVVTFAYALERIWFWLRLTIWEKKVVQEILRAAKVDLENAELIASRAQNLAVGRLLLAPLRLRQPSPEGFHHALQAATTKELTGMRQGEKVLEMVAAIAPLLGILGTIGGLYAVFANMKNGQVDSADVSAVTFGLSEALITSATGIGVAVIALLFLKLFTNLRSQQIEFFSKVASELELTYLQNWYESSQYLESQFK</sequence>
<dbReference type="Proteomes" id="UP000053372">
    <property type="component" value="Unassembled WGS sequence"/>
</dbReference>
<proteinExistence type="inferred from homology"/>
<dbReference type="InterPro" id="IPR002898">
    <property type="entry name" value="MotA_ExbB_proton_chnl"/>
</dbReference>
<protein>
    <submittedName>
        <fullName evidence="11">Biopolymer transporter ExbB</fullName>
    </submittedName>
</protein>
<evidence type="ECO:0000256" key="6">
    <source>
        <dbReference type="ARBA" id="ARBA00022989"/>
    </source>
</evidence>
<dbReference type="GO" id="GO:0005886">
    <property type="term" value="C:plasma membrane"/>
    <property type="evidence" value="ECO:0007669"/>
    <property type="project" value="UniProtKB-SubCell"/>
</dbReference>
<organism evidence="11 12">
    <name type="scientific">Mastigocoleus testarum BC008</name>
    <dbReference type="NCBI Taxonomy" id="371196"/>
    <lineage>
        <taxon>Bacteria</taxon>
        <taxon>Bacillati</taxon>
        <taxon>Cyanobacteriota</taxon>
        <taxon>Cyanophyceae</taxon>
        <taxon>Nostocales</taxon>
        <taxon>Hapalosiphonaceae</taxon>
        <taxon>Mastigocoleus</taxon>
    </lineage>
</organism>
<dbReference type="InterPro" id="IPR050790">
    <property type="entry name" value="ExbB/TolQ_transport"/>
</dbReference>
<keyword evidence="2 8" id="KW-0813">Transport</keyword>
<evidence type="ECO:0000256" key="1">
    <source>
        <dbReference type="ARBA" id="ARBA00004651"/>
    </source>
</evidence>
<keyword evidence="3" id="KW-1003">Cell membrane</keyword>
<feature type="transmembrane region" description="Helical" evidence="9">
    <location>
        <begin position="12"/>
        <end position="30"/>
    </location>
</feature>
<accession>A0A0V7ZD97</accession>
<evidence type="ECO:0000313" key="12">
    <source>
        <dbReference type="Proteomes" id="UP000053372"/>
    </source>
</evidence>
<dbReference type="PANTHER" id="PTHR30625">
    <property type="entry name" value="PROTEIN TOLQ"/>
    <property type="match status" value="1"/>
</dbReference>
<reference evidence="11 12" key="1">
    <citation type="journal article" date="2015" name="Genome Announc.">
        <title>Draft Genome of the Euendolithic (true boring) Cyanobacterium Mastigocoleus testarum strain BC008.</title>
        <authorList>
            <person name="Guida B.S."/>
            <person name="Garcia-Pichel F."/>
        </authorList>
    </citation>
    <scope>NUCLEOTIDE SEQUENCE [LARGE SCALE GENOMIC DNA]</scope>
    <source>
        <strain evidence="11 12">BC008</strain>
    </source>
</reference>